<dbReference type="GO" id="GO:0005524">
    <property type="term" value="F:ATP binding"/>
    <property type="evidence" value="ECO:0007669"/>
    <property type="project" value="UniProtKB-KW"/>
</dbReference>
<comment type="similarity">
    <text evidence="1">Belongs to the ABC transporter superfamily.</text>
</comment>
<dbReference type="EMBL" id="FOVH01000007">
    <property type="protein sequence ID" value="SFO55541.1"/>
    <property type="molecule type" value="Genomic_DNA"/>
</dbReference>
<dbReference type="AlphaFoldDB" id="A0A1I5I637"/>
<dbReference type="SUPFAM" id="SSF52540">
    <property type="entry name" value="P-loop containing nucleoside triphosphate hydrolases"/>
    <property type="match status" value="2"/>
</dbReference>
<dbReference type="InterPro" id="IPR003439">
    <property type="entry name" value="ABC_transporter-like_ATP-bd"/>
</dbReference>
<dbReference type="CDD" id="cd03257">
    <property type="entry name" value="ABC_NikE_OppD_transporters"/>
    <property type="match status" value="2"/>
</dbReference>
<dbReference type="GO" id="GO:0055085">
    <property type="term" value="P:transmembrane transport"/>
    <property type="evidence" value="ECO:0007669"/>
    <property type="project" value="UniProtKB-ARBA"/>
</dbReference>
<dbReference type="PROSITE" id="PS50893">
    <property type="entry name" value="ABC_TRANSPORTER_2"/>
    <property type="match status" value="2"/>
</dbReference>
<dbReference type="PANTHER" id="PTHR43776:SF7">
    <property type="entry name" value="D,D-DIPEPTIDE TRANSPORT ATP-BINDING PROTEIN DDPF-RELATED"/>
    <property type="match status" value="1"/>
</dbReference>
<dbReference type="GO" id="GO:0016887">
    <property type="term" value="F:ATP hydrolysis activity"/>
    <property type="evidence" value="ECO:0007669"/>
    <property type="project" value="InterPro"/>
</dbReference>
<evidence type="ECO:0000256" key="1">
    <source>
        <dbReference type="ARBA" id="ARBA00005417"/>
    </source>
</evidence>
<dbReference type="NCBIfam" id="NF008453">
    <property type="entry name" value="PRK11308.1"/>
    <property type="match status" value="2"/>
</dbReference>
<keyword evidence="4 6" id="KW-0067">ATP-binding</keyword>
<protein>
    <submittedName>
        <fullName evidence="6">Peptide/nickel transport system ATP-binding protein</fullName>
    </submittedName>
</protein>
<dbReference type="InterPro" id="IPR017871">
    <property type="entry name" value="ABC_transporter-like_CS"/>
</dbReference>
<keyword evidence="7" id="KW-1185">Reference proteome</keyword>
<dbReference type="InParanoid" id="A0A1I5I637"/>
<feature type="domain" description="ABC transporter" evidence="5">
    <location>
        <begin position="334"/>
        <end position="577"/>
    </location>
</feature>
<sequence>MSLLALEGLRVSVGDDFIVDDVDLSLEEGEIVCLVGESGSGKTTAALAAFGWCAPGLRIEGRVSIADSDVTARSRARSVRGDLISYVPQSPGTALNPAHRVLDTLNDMVRSAPRAPGGEDVLLGSLAAVGLTPERQFGRRFPHQLSGGQQQRVCIAAALASQSKVIVLDEPTTGLDVVTQAKILEGLVQLRDEESVAMLYITHDLAVAAKIADRIVVMYGGYVVEQGSASEVLRRPRHPYTRALMAATPDHRISRELEALPGGPVDLRNRTAGCAFAPRCGQKVESCELHLPALSQIGDAHLVRCTESLRTPALDLTLATPAASRVKADAAPVLEVAHLEARHATRSESIVAARGISFSVQPGQCVALVGESGSGKTTIARSVVGLHRHWSGAIRLDGEEVAHATKDRARKQLQRVQMVFQNPADTLNPRHSVGAAISRSAMVLRGLSRTEAGAEVERLLEAVRLPARYAERYPGELSGGQRQRVSIARALAADPGLIVCDEITSALDVSVQAVVLDVLDDLRRSVDLSLLFITHDLAVVSTIADQVLVLEQGLICESGPVRGVLDQPKSDYTKRLLAAAPSLSEQTADHVFKP</sequence>
<dbReference type="STRING" id="1993.SAMN04489713_107126"/>
<dbReference type="InterPro" id="IPR003593">
    <property type="entry name" value="AAA+_ATPase"/>
</dbReference>
<evidence type="ECO:0000256" key="3">
    <source>
        <dbReference type="ARBA" id="ARBA00022741"/>
    </source>
</evidence>
<dbReference type="Gene3D" id="3.40.50.300">
    <property type="entry name" value="P-loop containing nucleotide triphosphate hydrolases"/>
    <property type="match status" value="2"/>
</dbReference>
<reference evidence="6 7" key="1">
    <citation type="submission" date="2016-10" db="EMBL/GenBank/DDBJ databases">
        <authorList>
            <person name="de Groot N.N."/>
        </authorList>
    </citation>
    <scope>NUCLEOTIDE SEQUENCE [LARGE SCALE GENOMIC DNA]</scope>
    <source>
        <strain evidence="6 7">DSM 43067</strain>
    </source>
</reference>
<dbReference type="NCBIfam" id="TIGR01727">
    <property type="entry name" value="oligo_HPY"/>
    <property type="match status" value="1"/>
</dbReference>
<dbReference type="PROSITE" id="PS00211">
    <property type="entry name" value="ABC_TRANSPORTER_1"/>
    <property type="match status" value="2"/>
</dbReference>
<gene>
    <name evidence="6" type="ORF">SAMN04489713_107126</name>
</gene>
<dbReference type="GO" id="GO:0015833">
    <property type="term" value="P:peptide transport"/>
    <property type="evidence" value="ECO:0007669"/>
    <property type="project" value="InterPro"/>
</dbReference>
<keyword evidence="2" id="KW-0813">Transport</keyword>
<dbReference type="InterPro" id="IPR027417">
    <property type="entry name" value="P-loop_NTPase"/>
</dbReference>
<dbReference type="InterPro" id="IPR013563">
    <property type="entry name" value="Oligopep_ABC_C"/>
</dbReference>
<dbReference type="InterPro" id="IPR050319">
    <property type="entry name" value="ABC_transp_ATP-bind"/>
</dbReference>
<evidence type="ECO:0000256" key="2">
    <source>
        <dbReference type="ARBA" id="ARBA00022448"/>
    </source>
</evidence>
<keyword evidence="3" id="KW-0547">Nucleotide-binding</keyword>
<organism evidence="6 7">
    <name type="scientific">Actinomadura madurae</name>
    <dbReference type="NCBI Taxonomy" id="1993"/>
    <lineage>
        <taxon>Bacteria</taxon>
        <taxon>Bacillati</taxon>
        <taxon>Actinomycetota</taxon>
        <taxon>Actinomycetes</taxon>
        <taxon>Streptosporangiales</taxon>
        <taxon>Thermomonosporaceae</taxon>
        <taxon>Actinomadura</taxon>
    </lineage>
</organism>
<accession>A0A1I5I637</accession>
<evidence type="ECO:0000256" key="4">
    <source>
        <dbReference type="ARBA" id="ARBA00022840"/>
    </source>
</evidence>
<dbReference type="RefSeq" id="WP_075021930.1">
    <property type="nucleotide sequence ID" value="NZ_FOVH01000007.1"/>
</dbReference>
<dbReference type="PANTHER" id="PTHR43776">
    <property type="entry name" value="TRANSPORT ATP-BINDING PROTEIN"/>
    <property type="match status" value="1"/>
</dbReference>
<feature type="domain" description="ABC transporter" evidence="5">
    <location>
        <begin position="4"/>
        <end position="245"/>
    </location>
</feature>
<evidence type="ECO:0000313" key="7">
    <source>
        <dbReference type="Proteomes" id="UP000183413"/>
    </source>
</evidence>
<dbReference type="Pfam" id="PF00005">
    <property type="entry name" value="ABC_tran"/>
    <property type="match status" value="2"/>
</dbReference>
<name>A0A1I5I637_9ACTN</name>
<dbReference type="Proteomes" id="UP000183413">
    <property type="component" value="Unassembled WGS sequence"/>
</dbReference>
<dbReference type="SMART" id="SM00382">
    <property type="entry name" value="AAA"/>
    <property type="match status" value="2"/>
</dbReference>
<dbReference type="Pfam" id="PF08352">
    <property type="entry name" value="oligo_HPY"/>
    <property type="match status" value="1"/>
</dbReference>
<evidence type="ECO:0000259" key="5">
    <source>
        <dbReference type="PROSITE" id="PS50893"/>
    </source>
</evidence>
<proteinExistence type="inferred from homology"/>
<evidence type="ECO:0000313" key="6">
    <source>
        <dbReference type="EMBL" id="SFO55541.1"/>
    </source>
</evidence>